<reference evidence="1 2" key="1">
    <citation type="submission" date="2021-06" db="EMBL/GenBank/DDBJ databases">
        <title>Caerostris extrusa draft genome.</title>
        <authorList>
            <person name="Kono N."/>
            <person name="Arakawa K."/>
        </authorList>
    </citation>
    <scope>NUCLEOTIDE SEQUENCE [LARGE SCALE GENOMIC DNA]</scope>
</reference>
<dbReference type="EMBL" id="BPLR01005426">
    <property type="protein sequence ID" value="GIY02249.1"/>
    <property type="molecule type" value="Genomic_DNA"/>
</dbReference>
<comment type="caution">
    <text evidence="1">The sequence shown here is derived from an EMBL/GenBank/DDBJ whole genome shotgun (WGS) entry which is preliminary data.</text>
</comment>
<organism evidence="1 2">
    <name type="scientific">Caerostris extrusa</name>
    <name type="common">Bark spider</name>
    <name type="synonym">Caerostris bankana</name>
    <dbReference type="NCBI Taxonomy" id="172846"/>
    <lineage>
        <taxon>Eukaryota</taxon>
        <taxon>Metazoa</taxon>
        <taxon>Ecdysozoa</taxon>
        <taxon>Arthropoda</taxon>
        <taxon>Chelicerata</taxon>
        <taxon>Arachnida</taxon>
        <taxon>Araneae</taxon>
        <taxon>Araneomorphae</taxon>
        <taxon>Entelegynae</taxon>
        <taxon>Araneoidea</taxon>
        <taxon>Araneidae</taxon>
        <taxon>Caerostris</taxon>
    </lineage>
</organism>
<evidence type="ECO:0000313" key="2">
    <source>
        <dbReference type="Proteomes" id="UP001054945"/>
    </source>
</evidence>
<protein>
    <submittedName>
        <fullName evidence="1">Uncharacterized protein</fullName>
    </submittedName>
</protein>
<evidence type="ECO:0000313" key="1">
    <source>
        <dbReference type="EMBL" id="GIY02249.1"/>
    </source>
</evidence>
<dbReference type="AlphaFoldDB" id="A0AAV4Q1B6"/>
<keyword evidence="2" id="KW-1185">Reference proteome</keyword>
<accession>A0AAV4Q1B6</accession>
<sequence>MWMVKTGIGWDMYLIFRNYFYVTKFQIVLHEFVVFSEERGIFDSTVCFNSLRNLQARVFDTMSGPVLRKGLLLGLGNPLLDISANTDHSFLEKRFLFSNNGDIF</sequence>
<proteinExistence type="predicted"/>
<name>A0AAV4Q1B6_CAEEX</name>
<dbReference type="Proteomes" id="UP001054945">
    <property type="component" value="Unassembled WGS sequence"/>
</dbReference>
<gene>
    <name evidence="1" type="ORF">CEXT_688341</name>
</gene>